<evidence type="ECO:0000259" key="2">
    <source>
        <dbReference type="Pfam" id="PF13477"/>
    </source>
</evidence>
<dbReference type="Proteomes" id="UP000053797">
    <property type="component" value="Unassembled WGS sequence"/>
</dbReference>
<dbReference type="Pfam" id="PF13477">
    <property type="entry name" value="Glyco_trans_4_2"/>
    <property type="match status" value="1"/>
</dbReference>
<protein>
    <submittedName>
        <fullName evidence="3">Glycosyl transferase family 1</fullName>
    </submittedName>
</protein>
<feature type="domain" description="Glycosyltransferase subfamily 4-like N-terminal" evidence="2">
    <location>
        <begin position="9"/>
        <end position="144"/>
    </location>
</feature>
<dbReference type="InterPro" id="IPR001296">
    <property type="entry name" value="Glyco_trans_1"/>
</dbReference>
<evidence type="ECO:0000313" key="4">
    <source>
        <dbReference type="Proteomes" id="UP000053797"/>
    </source>
</evidence>
<comment type="caution">
    <text evidence="3">The sequence shown here is derived from an EMBL/GenBank/DDBJ whole genome shotgun (WGS) entry which is preliminary data.</text>
</comment>
<dbReference type="Gene3D" id="3.40.50.2000">
    <property type="entry name" value="Glycogen Phosphorylase B"/>
    <property type="match status" value="2"/>
</dbReference>
<dbReference type="PANTHER" id="PTHR45947">
    <property type="entry name" value="SULFOQUINOVOSYL TRANSFERASE SQD2"/>
    <property type="match status" value="1"/>
</dbReference>
<evidence type="ECO:0000313" key="3">
    <source>
        <dbReference type="EMBL" id="KSU49994.1"/>
    </source>
</evidence>
<dbReference type="SUPFAM" id="SSF53756">
    <property type="entry name" value="UDP-Glycosyltransferase/glycogen phosphorylase"/>
    <property type="match status" value="1"/>
</dbReference>
<dbReference type="GO" id="GO:0016757">
    <property type="term" value="F:glycosyltransferase activity"/>
    <property type="evidence" value="ECO:0007669"/>
    <property type="project" value="InterPro"/>
</dbReference>
<sequence length="369" mass="41925">MAPLKILQVCALDTTAETMLQPLLLALQNAGHDVGIACADTGASVKLAAKGFRMHDIPIERRIDWTSNWRTIQEITRILKEDGYDAVHVHTPVAAALGRVAAKRAGTKHIVYTAHGFYFHEKMGRVTYQLTYSVEKWLARFATDYLLLQSEEDYQLAQRKRFKANTRLMHLGNGIDLTRFYPRPREAGAPFTFLFIGRIVEEKGILELLDAFEDVVYRHPEARLVIAGEMMASERDQTTKHLFLRRIREIPNVDYLGFVEDVPSLFQQVDAFVLPSHREGVPRSIIEAMASAKPVIATNIRGCREEVVEGKTGYLVEVRDIAKLAKRMNTLVEQPDRANEMGRNGFDRAMKHFNEADVIKRQLDLFSAM</sequence>
<name>A0A0V8GIJ5_9BACL</name>
<dbReference type="PANTHER" id="PTHR45947:SF3">
    <property type="entry name" value="SULFOQUINOVOSYL TRANSFERASE SQD2"/>
    <property type="match status" value="1"/>
</dbReference>
<dbReference type="CDD" id="cd03808">
    <property type="entry name" value="GT4_CapM-like"/>
    <property type="match status" value="1"/>
</dbReference>
<keyword evidence="3" id="KW-0808">Transferase</keyword>
<dbReference type="EMBL" id="LNQL01000001">
    <property type="protein sequence ID" value="KSU49994.1"/>
    <property type="molecule type" value="Genomic_DNA"/>
</dbReference>
<organism evidence="3 4">
    <name type="scientific">Exiguobacterium indicum</name>
    <dbReference type="NCBI Taxonomy" id="296995"/>
    <lineage>
        <taxon>Bacteria</taxon>
        <taxon>Bacillati</taxon>
        <taxon>Bacillota</taxon>
        <taxon>Bacilli</taxon>
        <taxon>Bacillales</taxon>
        <taxon>Bacillales Family XII. Incertae Sedis</taxon>
        <taxon>Exiguobacterium</taxon>
    </lineage>
</organism>
<proteinExistence type="predicted"/>
<dbReference type="Pfam" id="PF00534">
    <property type="entry name" value="Glycos_transf_1"/>
    <property type="match status" value="1"/>
</dbReference>
<dbReference type="AlphaFoldDB" id="A0A0V8GIJ5"/>
<evidence type="ECO:0000259" key="1">
    <source>
        <dbReference type="Pfam" id="PF00534"/>
    </source>
</evidence>
<dbReference type="InterPro" id="IPR028098">
    <property type="entry name" value="Glyco_trans_4-like_N"/>
</dbReference>
<dbReference type="RefSeq" id="WP_058264604.1">
    <property type="nucleotide sequence ID" value="NZ_FMYN01000001.1"/>
</dbReference>
<feature type="domain" description="Glycosyl transferase family 1" evidence="1">
    <location>
        <begin position="188"/>
        <end position="346"/>
    </location>
</feature>
<dbReference type="OrthoDB" id="9806653at2"/>
<accession>A0A0V8GIJ5</accession>
<reference evidence="3 4" key="1">
    <citation type="journal article" date="2015" name="Int. J. Syst. Evol. Microbiol.">
        <title>Exiguobacterium enclense sp. nov., isolated from sediment.</title>
        <authorList>
            <person name="Dastager S.G."/>
            <person name="Mawlankar R."/>
            <person name="Sonalkar V.V."/>
            <person name="Thorat M.N."/>
            <person name="Mual P."/>
            <person name="Verma A."/>
            <person name="Krishnamurthi S."/>
            <person name="Tang S.K."/>
            <person name="Li W.J."/>
        </authorList>
    </citation>
    <scope>NUCLEOTIDE SEQUENCE [LARGE SCALE GENOMIC DNA]</scope>
    <source>
        <strain evidence="3 4">NIO-1109</strain>
    </source>
</reference>
<dbReference type="InterPro" id="IPR050194">
    <property type="entry name" value="Glycosyltransferase_grp1"/>
</dbReference>
<gene>
    <name evidence="3" type="ORF">AS033_01085</name>
</gene>